<evidence type="ECO:0000256" key="5">
    <source>
        <dbReference type="ARBA" id="ARBA00023163"/>
    </source>
</evidence>
<evidence type="ECO:0000313" key="7">
    <source>
        <dbReference type="EMBL" id="PXZ05980.1"/>
    </source>
</evidence>
<dbReference type="InterPro" id="IPR014710">
    <property type="entry name" value="RmlC-like_jellyroll"/>
</dbReference>
<accession>A0A2V4DYM5</accession>
<keyword evidence="1" id="KW-0678">Repressor</keyword>
<evidence type="ECO:0000259" key="6">
    <source>
        <dbReference type="PROSITE" id="PS01124"/>
    </source>
</evidence>
<evidence type="ECO:0000256" key="1">
    <source>
        <dbReference type="ARBA" id="ARBA00022491"/>
    </source>
</evidence>
<dbReference type="InterPro" id="IPR020449">
    <property type="entry name" value="Tscrpt_reg_AraC-type_HTH"/>
</dbReference>
<dbReference type="Pfam" id="PF12833">
    <property type="entry name" value="HTH_18"/>
    <property type="match status" value="1"/>
</dbReference>
<proteinExistence type="predicted"/>
<feature type="domain" description="HTH araC/xylS-type" evidence="6">
    <location>
        <begin position="158"/>
        <end position="255"/>
    </location>
</feature>
<name>A0A2V4DYM5_9GAMM</name>
<gene>
    <name evidence="7" type="ORF">DKK79_04755</name>
</gene>
<comment type="caution">
    <text evidence="7">The sequence shown here is derived from an EMBL/GenBank/DDBJ whole genome shotgun (WGS) entry which is preliminary data.</text>
</comment>
<evidence type="ECO:0000313" key="8">
    <source>
        <dbReference type="Proteomes" id="UP000247483"/>
    </source>
</evidence>
<sequence>MNLKFQTNLNDKQSKRFMFLHDEAFNADTEYSSHQHNWGQIICVKSGIFVLNVQGQRYLAPSGFALWIPPYTEHACYNQQLTRFRTINITDCQVMPNYICLFGLNKISHAIIDSFFERNILEPESEQYLRLGQVLIDQLLMESNLTLYLPSSNDKYLAPILKELELNPANNRTLEQWAQTVFTTERTLARRCQQELGMSFRMWRQRLRFLYSISLLEQDKSIQDIAFSVGYSSVSAFITMFKNISGVTPDLYRSNTSSKKS</sequence>
<dbReference type="SUPFAM" id="SSF46689">
    <property type="entry name" value="Homeodomain-like"/>
    <property type="match status" value="1"/>
</dbReference>
<dbReference type="AlphaFoldDB" id="A0A2V4DYM5"/>
<dbReference type="PRINTS" id="PR00032">
    <property type="entry name" value="HTHARAC"/>
</dbReference>
<organism evidence="7 8">
    <name type="scientific">Gilliamella apicola</name>
    <dbReference type="NCBI Taxonomy" id="1196095"/>
    <lineage>
        <taxon>Bacteria</taxon>
        <taxon>Pseudomonadati</taxon>
        <taxon>Pseudomonadota</taxon>
        <taxon>Gammaproteobacteria</taxon>
        <taxon>Orbales</taxon>
        <taxon>Orbaceae</taxon>
        <taxon>Gilliamella</taxon>
    </lineage>
</organism>
<dbReference type="InterPro" id="IPR003313">
    <property type="entry name" value="AraC-bd"/>
</dbReference>
<keyword evidence="3" id="KW-0238">DNA-binding</keyword>
<dbReference type="GO" id="GO:0043565">
    <property type="term" value="F:sequence-specific DNA binding"/>
    <property type="evidence" value="ECO:0007669"/>
    <property type="project" value="InterPro"/>
</dbReference>
<dbReference type="InterPro" id="IPR011051">
    <property type="entry name" value="RmlC_Cupin_sf"/>
</dbReference>
<keyword evidence="4" id="KW-0010">Activator</keyword>
<dbReference type="RefSeq" id="WP_110423055.1">
    <property type="nucleotide sequence ID" value="NZ_QGLP01000004.1"/>
</dbReference>
<dbReference type="Proteomes" id="UP000247483">
    <property type="component" value="Unassembled WGS sequence"/>
</dbReference>
<evidence type="ECO:0000256" key="3">
    <source>
        <dbReference type="ARBA" id="ARBA00023125"/>
    </source>
</evidence>
<dbReference type="Gene3D" id="1.10.10.60">
    <property type="entry name" value="Homeodomain-like"/>
    <property type="match status" value="1"/>
</dbReference>
<dbReference type="InterPro" id="IPR018060">
    <property type="entry name" value="HTH_AraC"/>
</dbReference>
<dbReference type="InterPro" id="IPR009057">
    <property type="entry name" value="Homeodomain-like_sf"/>
</dbReference>
<dbReference type="PANTHER" id="PTHR11019">
    <property type="entry name" value="HTH-TYPE TRANSCRIPTIONAL REGULATOR NIMR"/>
    <property type="match status" value="1"/>
</dbReference>
<keyword evidence="2" id="KW-0805">Transcription regulation</keyword>
<dbReference type="PANTHER" id="PTHR11019:SF190">
    <property type="entry name" value="ARAC-FAMILY REGULATORY PROTEIN"/>
    <property type="match status" value="1"/>
</dbReference>
<dbReference type="CDD" id="cd06124">
    <property type="entry name" value="cupin_NimR-like_N"/>
    <property type="match status" value="1"/>
</dbReference>
<dbReference type="EMBL" id="QGLP01000004">
    <property type="protein sequence ID" value="PXZ05980.1"/>
    <property type="molecule type" value="Genomic_DNA"/>
</dbReference>
<dbReference type="Gene3D" id="2.60.120.10">
    <property type="entry name" value="Jelly Rolls"/>
    <property type="match status" value="1"/>
</dbReference>
<dbReference type="Pfam" id="PF02311">
    <property type="entry name" value="AraC_binding"/>
    <property type="match status" value="1"/>
</dbReference>
<evidence type="ECO:0000256" key="2">
    <source>
        <dbReference type="ARBA" id="ARBA00023015"/>
    </source>
</evidence>
<dbReference type="SUPFAM" id="SSF51182">
    <property type="entry name" value="RmlC-like cupins"/>
    <property type="match status" value="1"/>
</dbReference>
<keyword evidence="5" id="KW-0804">Transcription</keyword>
<evidence type="ECO:0000256" key="4">
    <source>
        <dbReference type="ARBA" id="ARBA00023159"/>
    </source>
</evidence>
<dbReference type="SMART" id="SM00342">
    <property type="entry name" value="HTH_ARAC"/>
    <property type="match status" value="1"/>
</dbReference>
<dbReference type="GO" id="GO:0003700">
    <property type="term" value="F:DNA-binding transcription factor activity"/>
    <property type="evidence" value="ECO:0007669"/>
    <property type="project" value="InterPro"/>
</dbReference>
<reference evidence="7 8" key="1">
    <citation type="submission" date="2018-05" db="EMBL/GenBank/DDBJ databases">
        <title>Reference genomes for bee gut microbiota database.</title>
        <authorList>
            <person name="Ellegaard K.M."/>
        </authorList>
    </citation>
    <scope>NUCLEOTIDE SEQUENCE [LARGE SCALE GENOMIC DNA]</scope>
    <source>
        <strain evidence="7 8">ESL0177</strain>
    </source>
</reference>
<protein>
    <submittedName>
        <fullName evidence="7">AraC family transcriptional regulator</fullName>
    </submittedName>
</protein>
<dbReference type="FunFam" id="1.10.10.60:FF:000132">
    <property type="entry name" value="AraC family transcriptional regulator"/>
    <property type="match status" value="1"/>
</dbReference>
<dbReference type="PROSITE" id="PS01124">
    <property type="entry name" value="HTH_ARAC_FAMILY_2"/>
    <property type="match status" value="1"/>
</dbReference>